<dbReference type="PANTHER" id="PTHR43773">
    <property type="entry name" value="MAGNESIUM TRANSPORTER MGTE"/>
    <property type="match status" value="1"/>
</dbReference>
<evidence type="ECO:0000256" key="4">
    <source>
        <dbReference type="ARBA" id="ARBA00022692"/>
    </source>
</evidence>
<feature type="domain" description="CBS" evidence="10">
    <location>
        <begin position="212"/>
        <end position="268"/>
    </location>
</feature>
<keyword evidence="3 9" id="KW-0813">Transport</keyword>
<comment type="similarity">
    <text evidence="2 9">Belongs to the SLC41A transporter family.</text>
</comment>
<organism evidence="11 12">
    <name type="scientific">Candidatus Blautia stercorigallinarum</name>
    <dbReference type="NCBI Taxonomy" id="2838501"/>
    <lineage>
        <taxon>Bacteria</taxon>
        <taxon>Bacillati</taxon>
        <taxon>Bacillota</taxon>
        <taxon>Clostridia</taxon>
        <taxon>Lachnospirales</taxon>
        <taxon>Lachnospiraceae</taxon>
        <taxon>Blautia</taxon>
    </lineage>
</organism>
<protein>
    <recommendedName>
        <fullName evidence="9">Magnesium transporter MgtE</fullName>
    </recommendedName>
</protein>
<name>A0A9D1PFL3_9FIRM</name>
<comment type="caution">
    <text evidence="9">Lacks conserved residue(s) required for the propagation of feature annotation.</text>
</comment>
<reference evidence="11" key="1">
    <citation type="journal article" date="2021" name="PeerJ">
        <title>Extensive microbial diversity within the chicken gut microbiome revealed by metagenomics and culture.</title>
        <authorList>
            <person name="Gilroy R."/>
            <person name="Ravi A."/>
            <person name="Getino M."/>
            <person name="Pursley I."/>
            <person name="Horton D.L."/>
            <person name="Alikhan N.F."/>
            <person name="Baker D."/>
            <person name="Gharbi K."/>
            <person name="Hall N."/>
            <person name="Watson M."/>
            <person name="Adriaenssens E.M."/>
            <person name="Foster-Nyarko E."/>
            <person name="Jarju S."/>
            <person name="Secka A."/>
            <person name="Antonio M."/>
            <person name="Oren A."/>
            <person name="Chaudhuri R.R."/>
            <person name="La Ragione R."/>
            <person name="Hildebrand F."/>
            <person name="Pallen M.J."/>
        </authorList>
    </citation>
    <scope>NUCLEOTIDE SEQUENCE</scope>
    <source>
        <strain evidence="11">CHK195-9823</strain>
    </source>
</reference>
<dbReference type="SUPFAM" id="SSF158791">
    <property type="entry name" value="MgtE N-terminal domain-like"/>
    <property type="match status" value="1"/>
</dbReference>
<keyword evidence="7 9" id="KW-0472">Membrane</keyword>
<evidence type="ECO:0000256" key="3">
    <source>
        <dbReference type="ARBA" id="ARBA00022448"/>
    </source>
</evidence>
<keyword evidence="6 9" id="KW-1133">Transmembrane helix</keyword>
<feature type="transmembrane region" description="Helical" evidence="9">
    <location>
        <begin position="451"/>
        <end position="472"/>
    </location>
</feature>
<evidence type="ECO:0000256" key="1">
    <source>
        <dbReference type="ARBA" id="ARBA00004141"/>
    </source>
</evidence>
<dbReference type="InterPro" id="IPR046342">
    <property type="entry name" value="CBS_dom_sf"/>
</dbReference>
<keyword evidence="4 9" id="KW-0812">Transmembrane</keyword>
<evidence type="ECO:0000259" key="10">
    <source>
        <dbReference type="PROSITE" id="PS51371"/>
    </source>
</evidence>
<sequence length="473" mass="52311">MNTKRTFFTNHETVRRPDYPREIAKLAARTLSPHMLQKKLQAYHESDIAAALELLDKNTRLKLYGILEDSVLADIFDYIEDISPYMEELNIRQKAAVLSYISSDKAASYLKSLDRETRNSLAPLIKNSARQDIALLQSFSEEEMGSVMTTNFIQISWKLSVKEAMKELVKQAGEHDNISTIYVVDDQEIFYGAIDLKDLILAREGADLSSVAMTSYPYVYAHETIDDCISRIKNYSEDSIPVLDMENRLLGVITAEDFMEVIDEEMGEDYAKLGGLSSEEDLKEALSVSIKKRLPWLIILLGLGLGVSSVVGIFESVAAQLTIVVCFQSLVLDMAGNVGTQSLAVTIRVLMDEKLSGLQKLSLIWKETKVGFINGILLALLSLGMIGLYTWIFKGKDLFFAFAVAGCVGAALLLSMTLAAFAGTVIPVFFKKINIDPAVASGPLITTVNDLVAVVAYYGLAWIFLIQILHLAG</sequence>
<dbReference type="PANTHER" id="PTHR43773:SF1">
    <property type="entry name" value="MAGNESIUM TRANSPORTER MGTE"/>
    <property type="match status" value="1"/>
</dbReference>
<dbReference type="InterPro" id="IPR036739">
    <property type="entry name" value="SLC41_membr_dom_sf"/>
</dbReference>
<reference evidence="11" key="2">
    <citation type="submission" date="2021-04" db="EMBL/GenBank/DDBJ databases">
        <authorList>
            <person name="Gilroy R."/>
        </authorList>
    </citation>
    <scope>NUCLEOTIDE SEQUENCE</scope>
    <source>
        <strain evidence="11">CHK195-9823</strain>
    </source>
</reference>
<comment type="subunit">
    <text evidence="9">Homodimer.</text>
</comment>
<keyword evidence="9" id="KW-0479">Metal-binding</keyword>
<proteinExistence type="inferred from homology"/>
<evidence type="ECO:0000256" key="2">
    <source>
        <dbReference type="ARBA" id="ARBA00009749"/>
    </source>
</evidence>
<feature type="transmembrane region" description="Helical" evidence="9">
    <location>
        <begin position="294"/>
        <end position="314"/>
    </location>
</feature>
<comment type="subcellular location">
    <subcellularLocation>
        <location evidence="9">Cell membrane</location>
        <topology evidence="9">Multi-pass membrane protein</topology>
    </subcellularLocation>
    <subcellularLocation>
        <location evidence="1">Membrane</location>
        <topology evidence="1">Multi-pass membrane protein</topology>
    </subcellularLocation>
</comment>
<dbReference type="InterPro" id="IPR006669">
    <property type="entry name" value="MgtE_transporter"/>
</dbReference>
<dbReference type="InterPro" id="IPR038076">
    <property type="entry name" value="MgtE_N_sf"/>
</dbReference>
<evidence type="ECO:0000256" key="9">
    <source>
        <dbReference type="RuleBase" id="RU362011"/>
    </source>
</evidence>
<evidence type="ECO:0000256" key="5">
    <source>
        <dbReference type="ARBA" id="ARBA00022842"/>
    </source>
</evidence>
<keyword evidence="9" id="KW-1003">Cell membrane</keyword>
<dbReference type="Proteomes" id="UP000886814">
    <property type="component" value="Unassembled WGS sequence"/>
</dbReference>
<dbReference type="CDD" id="cd04606">
    <property type="entry name" value="CBS_pair_Mg_transporter"/>
    <property type="match status" value="1"/>
</dbReference>
<evidence type="ECO:0000313" key="11">
    <source>
        <dbReference type="EMBL" id="HIV39820.1"/>
    </source>
</evidence>
<keyword evidence="8" id="KW-0129">CBS domain</keyword>
<dbReference type="SMART" id="SM00116">
    <property type="entry name" value="CBS"/>
    <property type="match status" value="2"/>
</dbReference>
<evidence type="ECO:0000256" key="7">
    <source>
        <dbReference type="ARBA" id="ARBA00023136"/>
    </source>
</evidence>
<feature type="transmembrane region" description="Helical" evidence="9">
    <location>
        <begin position="372"/>
        <end position="392"/>
    </location>
</feature>
<dbReference type="Pfam" id="PF03448">
    <property type="entry name" value="MgtE_N"/>
    <property type="match status" value="1"/>
</dbReference>
<dbReference type="SUPFAM" id="SSF54631">
    <property type="entry name" value="CBS-domain pair"/>
    <property type="match status" value="1"/>
</dbReference>
<comment type="function">
    <text evidence="9">Acts as a magnesium transporter.</text>
</comment>
<dbReference type="SUPFAM" id="SSF161093">
    <property type="entry name" value="MgtE membrane domain-like"/>
    <property type="match status" value="1"/>
</dbReference>
<comment type="caution">
    <text evidence="11">The sequence shown here is derived from an EMBL/GenBank/DDBJ whole genome shotgun (WGS) entry which is preliminary data.</text>
</comment>
<evidence type="ECO:0000313" key="12">
    <source>
        <dbReference type="Proteomes" id="UP000886814"/>
    </source>
</evidence>
<dbReference type="InterPro" id="IPR006667">
    <property type="entry name" value="SLC41_membr_dom"/>
</dbReference>
<evidence type="ECO:0000256" key="6">
    <source>
        <dbReference type="ARBA" id="ARBA00022989"/>
    </source>
</evidence>
<dbReference type="InterPro" id="IPR006668">
    <property type="entry name" value="Mg_transptr_MgtE_intracell_dom"/>
</dbReference>
<feature type="transmembrane region" description="Helical" evidence="9">
    <location>
        <begin position="398"/>
        <end position="430"/>
    </location>
</feature>
<dbReference type="NCBIfam" id="TIGR00400">
    <property type="entry name" value="mgtE"/>
    <property type="match status" value="1"/>
</dbReference>
<dbReference type="Gene3D" id="1.10.357.20">
    <property type="entry name" value="SLC41 divalent cation transporters, integral membrane domain"/>
    <property type="match status" value="1"/>
</dbReference>
<dbReference type="AlphaFoldDB" id="A0A9D1PFL3"/>
<dbReference type="GO" id="GO:0015095">
    <property type="term" value="F:magnesium ion transmembrane transporter activity"/>
    <property type="evidence" value="ECO:0007669"/>
    <property type="project" value="UniProtKB-UniRule"/>
</dbReference>
<gene>
    <name evidence="11" type="primary">mgtE</name>
    <name evidence="11" type="ORF">H9747_12655</name>
</gene>
<feature type="domain" description="CBS" evidence="10">
    <location>
        <begin position="148"/>
        <end position="210"/>
    </location>
</feature>
<dbReference type="EMBL" id="DXIQ01000089">
    <property type="protein sequence ID" value="HIV39820.1"/>
    <property type="molecule type" value="Genomic_DNA"/>
</dbReference>
<accession>A0A9D1PFL3</accession>
<dbReference type="GO" id="GO:0005886">
    <property type="term" value="C:plasma membrane"/>
    <property type="evidence" value="ECO:0007669"/>
    <property type="project" value="UniProtKB-SubCell"/>
</dbReference>
<keyword evidence="5 9" id="KW-0460">Magnesium</keyword>
<evidence type="ECO:0000256" key="8">
    <source>
        <dbReference type="PROSITE-ProRule" id="PRU00703"/>
    </source>
</evidence>
<dbReference type="Pfam" id="PF00571">
    <property type="entry name" value="CBS"/>
    <property type="match status" value="2"/>
</dbReference>
<dbReference type="Pfam" id="PF01769">
    <property type="entry name" value="MgtE"/>
    <property type="match status" value="1"/>
</dbReference>
<dbReference type="PROSITE" id="PS51371">
    <property type="entry name" value="CBS"/>
    <property type="match status" value="2"/>
</dbReference>
<dbReference type="GO" id="GO:0046872">
    <property type="term" value="F:metal ion binding"/>
    <property type="evidence" value="ECO:0007669"/>
    <property type="project" value="UniProtKB-KW"/>
</dbReference>
<dbReference type="Gene3D" id="1.25.60.10">
    <property type="entry name" value="MgtE N-terminal domain-like"/>
    <property type="match status" value="1"/>
</dbReference>
<dbReference type="InterPro" id="IPR000644">
    <property type="entry name" value="CBS_dom"/>
</dbReference>
<dbReference type="SMART" id="SM00924">
    <property type="entry name" value="MgtE_N"/>
    <property type="match status" value="1"/>
</dbReference>
<dbReference type="Gene3D" id="3.10.580.10">
    <property type="entry name" value="CBS-domain"/>
    <property type="match status" value="1"/>
</dbReference>